<dbReference type="OrthoDB" id="3437960at2759"/>
<dbReference type="GO" id="GO:0005634">
    <property type="term" value="C:nucleus"/>
    <property type="evidence" value="ECO:0007669"/>
    <property type="project" value="UniProtKB-SubCell"/>
</dbReference>
<sequence length="937" mass="107195">MDALKTKVDDLLQSLSELPPESVNDGMSLIRSLVNSAVAILNPGRTQNAVITIIERESSQQDAVIKNEPFDSDITAENDKNVFTEFEPKGLMESEDQTYTQVKVKRKRGRKPMNPQVMKKGRKRKDRITQDDFLDDEEYSEVSDENIDDSTVDGSTELLVGKNEVLYQCIVCQMDPNPVFISQVHLMEHLEDKHADVNEDGQAKLKCTYCDVTELLDNYKESPISDLFAWMSKMGNHMTTLHEMEILVSQPRKLRHRTLTPGGIKHKRKYSGINYEGNFDCTFCEDSFGNKLDFINHIKESHVTIQDDIGMLECMDKSCDYSLKYKNFFKIQPSNSFCWVLRMIQHMHVKHNTELPAFAEYSICDQCDFKTIIPGYLKVHMTSHDPPSEDKRVPCPICDETFIKCYLKSHIERKHTQTNKKRNSEHEIDYTGTFNCSFCSEPVFYDKLTFLEHIKKAHVEVNEEDTAFLKCLECTYTTRYKNLRKCQPSNCFAWVLRMVQHLYEKHAKTLPDYAELMMCDQCDFKTIVPGNFRIHQQSHTNPVDKEKELCPFCGLSMSKTHLNVHIKKIHSPKDPNEPIKKYKCHICNKEYSSATSCQLHKAQMHGEKNNWTTYTCDRCSKIVPSKRSLYEHVLVIHGLNISKMTPLCCELCPYKTFKPTSLATHKLCKHNTIRDVICDICGKKFKTQNTLISHKKTHNRGKKWVCAWCDYSSVFKENTFKHMRQTCKCREYNDTVNSTPRLVIDESVPKDTEATTYALQNAIGIPVDDIAPSTISADDIKDLSVNESIERPLSQSQTPMDYSSHALASSDSRGSYSNQPLFQSTEPQSGETQSEANKTWQDGNPNNHEVSNIPGQQRTIFHSMEAMVDSNRHYLLAPQAHASLLTRYEGHHPAPVIVDGHLTPMGGGYIVTESSPQSHNSTLVSTIASNWQQSSDP</sequence>
<dbReference type="Gene3D" id="3.30.160.60">
    <property type="entry name" value="Classic Zinc Finger"/>
    <property type="match status" value="4"/>
</dbReference>
<dbReference type="Pfam" id="PF00096">
    <property type="entry name" value="zf-C2H2"/>
    <property type="match status" value="1"/>
</dbReference>
<comment type="caution">
    <text evidence="8">The sequence shown here is derived from an EMBL/GenBank/DDBJ whole genome shotgun (WGS) entry which is preliminary data.</text>
</comment>
<keyword evidence="2" id="KW-0479">Metal-binding</keyword>
<keyword evidence="6" id="KW-0539">Nucleus</keyword>
<reference evidence="8" key="1">
    <citation type="submission" date="2022-03" db="EMBL/GenBank/DDBJ databases">
        <authorList>
            <person name="Martin C."/>
        </authorList>
    </citation>
    <scope>NUCLEOTIDE SEQUENCE</scope>
</reference>
<organism evidence="8 9">
    <name type="scientific">Owenia fusiformis</name>
    <name type="common">Polychaete worm</name>
    <dbReference type="NCBI Taxonomy" id="6347"/>
    <lineage>
        <taxon>Eukaryota</taxon>
        <taxon>Metazoa</taxon>
        <taxon>Spiralia</taxon>
        <taxon>Lophotrochozoa</taxon>
        <taxon>Annelida</taxon>
        <taxon>Polychaeta</taxon>
        <taxon>Sedentaria</taxon>
        <taxon>Canalipalpata</taxon>
        <taxon>Sabellida</taxon>
        <taxon>Oweniida</taxon>
        <taxon>Oweniidae</taxon>
        <taxon>Owenia</taxon>
    </lineage>
</organism>
<proteinExistence type="predicted"/>
<dbReference type="InterPro" id="IPR013087">
    <property type="entry name" value="Znf_C2H2_type"/>
</dbReference>
<dbReference type="EMBL" id="CAIIXF020000003">
    <property type="protein sequence ID" value="CAH1780516.1"/>
    <property type="molecule type" value="Genomic_DNA"/>
</dbReference>
<keyword evidence="9" id="KW-1185">Reference proteome</keyword>
<protein>
    <submittedName>
        <fullName evidence="8">Uncharacterized protein</fullName>
    </submittedName>
</protein>
<evidence type="ECO:0000256" key="3">
    <source>
        <dbReference type="ARBA" id="ARBA00022737"/>
    </source>
</evidence>
<evidence type="ECO:0000256" key="2">
    <source>
        <dbReference type="ARBA" id="ARBA00022723"/>
    </source>
</evidence>
<dbReference type="AlphaFoldDB" id="A0A8J1UPN4"/>
<dbReference type="PROSITE" id="PS50157">
    <property type="entry name" value="ZINC_FINGER_C2H2_2"/>
    <property type="match status" value="4"/>
</dbReference>
<keyword evidence="3" id="KW-0677">Repeat</keyword>
<evidence type="ECO:0000256" key="4">
    <source>
        <dbReference type="ARBA" id="ARBA00022771"/>
    </source>
</evidence>
<dbReference type="InterPro" id="IPR050888">
    <property type="entry name" value="ZnF_C2H2-type_TF"/>
</dbReference>
<dbReference type="Proteomes" id="UP000749559">
    <property type="component" value="Unassembled WGS sequence"/>
</dbReference>
<feature type="compositionally biased region" description="Polar residues" evidence="7">
    <location>
        <begin position="793"/>
        <end position="853"/>
    </location>
</feature>
<dbReference type="GO" id="GO:0008270">
    <property type="term" value="F:zinc ion binding"/>
    <property type="evidence" value="ECO:0007669"/>
    <property type="project" value="UniProtKB-KW"/>
</dbReference>
<evidence type="ECO:0000313" key="9">
    <source>
        <dbReference type="Proteomes" id="UP000749559"/>
    </source>
</evidence>
<accession>A0A8J1UPN4</accession>
<keyword evidence="4" id="KW-0863">Zinc-finger</keyword>
<dbReference type="InterPro" id="IPR036236">
    <property type="entry name" value="Znf_C2H2_sf"/>
</dbReference>
<comment type="subcellular location">
    <subcellularLocation>
        <location evidence="1">Nucleus</location>
    </subcellularLocation>
</comment>
<dbReference type="PROSITE" id="PS00028">
    <property type="entry name" value="ZINC_FINGER_C2H2_1"/>
    <property type="match status" value="4"/>
</dbReference>
<keyword evidence="5" id="KW-0862">Zinc</keyword>
<feature type="region of interest" description="Disordered" evidence="7">
    <location>
        <begin position="791"/>
        <end position="853"/>
    </location>
</feature>
<feature type="region of interest" description="Disordered" evidence="7">
    <location>
        <begin position="105"/>
        <end position="130"/>
    </location>
</feature>
<evidence type="ECO:0000313" key="8">
    <source>
        <dbReference type="EMBL" id="CAH1780516.1"/>
    </source>
</evidence>
<gene>
    <name evidence="8" type="ORF">OFUS_LOCUS7204</name>
</gene>
<evidence type="ECO:0000256" key="5">
    <source>
        <dbReference type="ARBA" id="ARBA00022833"/>
    </source>
</evidence>
<evidence type="ECO:0000256" key="6">
    <source>
        <dbReference type="ARBA" id="ARBA00023242"/>
    </source>
</evidence>
<dbReference type="SMART" id="SM00355">
    <property type="entry name" value="ZnF_C2H2"/>
    <property type="match status" value="13"/>
</dbReference>
<evidence type="ECO:0000256" key="1">
    <source>
        <dbReference type="ARBA" id="ARBA00004123"/>
    </source>
</evidence>
<name>A0A8J1UPN4_OWEFU</name>
<evidence type="ECO:0000256" key="7">
    <source>
        <dbReference type="SAM" id="MobiDB-lite"/>
    </source>
</evidence>
<dbReference type="SUPFAM" id="SSF57667">
    <property type="entry name" value="beta-beta-alpha zinc fingers"/>
    <property type="match status" value="2"/>
</dbReference>
<dbReference type="PANTHER" id="PTHR24406">
    <property type="entry name" value="TRANSCRIPTIONAL REPRESSOR CTCFL-RELATED"/>
    <property type="match status" value="1"/>
</dbReference>